<evidence type="ECO:0000256" key="2">
    <source>
        <dbReference type="SAM" id="MobiDB-lite"/>
    </source>
</evidence>
<organism evidence="3 4">
    <name type="scientific">Clydaea vesicula</name>
    <dbReference type="NCBI Taxonomy" id="447962"/>
    <lineage>
        <taxon>Eukaryota</taxon>
        <taxon>Fungi</taxon>
        <taxon>Fungi incertae sedis</taxon>
        <taxon>Chytridiomycota</taxon>
        <taxon>Chytridiomycota incertae sedis</taxon>
        <taxon>Chytridiomycetes</taxon>
        <taxon>Lobulomycetales</taxon>
        <taxon>Lobulomycetaceae</taxon>
        <taxon>Clydaea</taxon>
    </lineage>
</organism>
<keyword evidence="4" id="KW-1185">Reference proteome</keyword>
<evidence type="ECO:0000256" key="1">
    <source>
        <dbReference type="SAM" id="Coils"/>
    </source>
</evidence>
<dbReference type="EMBL" id="JADGJW010000017">
    <property type="protein sequence ID" value="KAJ3227410.1"/>
    <property type="molecule type" value="Genomic_DNA"/>
</dbReference>
<protein>
    <recommendedName>
        <fullName evidence="5">S phase cyclin A-associated protein in the endoplasmic reticulum N-terminal domain-containing protein</fullName>
    </recommendedName>
</protein>
<feature type="coiled-coil region" evidence="1">
    <location>
        <begin position="438"/>
        <end position="468"/>
    </location>
</feature>
<feature type="coiled-coil region" evidence="1">
    <location>
        <begin position="549"/>
        <end position="634"/>
    </location>
</feature>
<dbReference type="PANTHER" id="PTHR31434">
    <property type="entry name" value="S PHASE CYCLIN A-ASSOCIATED PROTEIN IN THE ENDOPLASMIC RETICULUM"/>
    <property type="match status" value="1"/>
</dbReference>
<proteinExistence type="predicted"/>
<reference evidence="3" key="1">
    <citation type="submission" date="2020-05" db="EMBL/GenBank/DDBJ databases">
        <title>Phylogenomic resolution of chytrid fungi.</title>
        <authorList>
            <person name="Stajich J.E."/>
            <person name="Amses K."/>
            <person name="Simmons R."/>
            <person name="Seto K."/>
            <person name="Myers J."/>
            <person name="Bonds A."/>
            <person name="Quandt C.A."/>
            <person name="Barry K."/>
            <person name="Liu P."/>
            <person name="Grigoriev I."/>
            <person name="Longcore J.E."/>
            <person name="James T.Y."/>
        </authorList>
    </citation>
    <scope>NUCLEOTIDE SEQUENCE</scope>
    <source>
        <strain evidence="3">JEL0476</strain>
    </source>
</reference>
<comment type="caution">
    <text evidence="3">The sequence shown here is derived from an EMBL/GenBank/DDBJ whole genome shotgun (WGS) entry which is preliminary data.</text>
</comment>
<evidence type="ECO:0000313" key="4">
    <source>
        <dbReference type="Proteomes" id="UP001211065"/>
    </source>
</evidence>
<dbReference type="PANTHER" id="PTHR31434:SF2">
    <property type="entry name" value="S PHASE CYCLIN A-ASSOCIATED PROTEIN IN THE ENDOPLASMIC RETICULUM"/>
    <property type="match status" value="1"/>
</dbReference>
<dbReference type="Proteomes" id="UP001211065">
    <property type="component" value="Unassembled WGS sequence"/>
</dbReference>
<sequence length="1141" mass="132589">MLTESDSSIMETVEEIKDCLIADGRDARNLLHWDITDWNIVKSKRQKSKQKQQQQLQKKNYQKIVNNKKKKNNGCLNPIHKDSTLKKVSKLNKIHSSSFNSVSLTNGNGNVLSGSYSLSFNSYSQPSKLKSFTETDETLRNNPPLQNPPPRFNYFSGETVIDSSNSIMRKSFSAALSEDSTGTSSTNSNNSSIISKKSIPETEHFVKSKNINELINKNNVELKRILDGMIFDYNIYAAESKTTQNLIKSQCTLISKELELYREKFEKLAANTTLLDANNVSAFIKNFELPPDISDSNILNDSRRSSPDHTYQENLENPNNSNNIVEKFFFKPKPETWIPIEKEENLKYNLSNSSSCDEFGKVEHEAQLTPKRNRTRSCETGLSSIKDNILRGFSPPLQRKTDFELDLKQLKAQEIRESILNEKNEKLKFKADKILAVREKREKEREQLLLLKETMEEKQSKAEMLRDNHLKNIQNKAKDEVQKRNEVAFITTITMENKKIDLQQRHETASATRLKFIQPKNRTSEREAATERRKTLEQERSLKFKADSEKKHELAVERLEKERLREAEERLEKKEEKTKRLEKFQSIKQAEEVEKQRRLLEKMELGAKRREETLEMVKEKAALANQQAKEVASRINEIRNPENKVIEYLKPKHEIEVDTKFLDSLSFKFLDLKRNKAQKRKLKKIRQQSSAVNQAEEKAEVKKNCNQMKPKRPKSKKLSGTTKFEKDFDELKRYFNFFGIKFYVKDNSFYSFSVDKEHCSKQYFNSMHTDDENKAEFKYFLIEMKKFENLIDRLMSTELENSDCTESKIELLIKICVSIDGHNSSVFSLRILSKCLTLIKKLLTDSKKNQNFVLTAIRSSIDTKVGEDNRFYEFTPNLTLEMIELLNRLLNGCNLNEDFRILSICEILTIMSLLLENFNFSDYTFTEHFSIKLAVIQYLLSLEIIDGWSKLLMVVHGDITSSTTTFKFLVKKKLMSFSIEAVKKDDCFKELDLALKETINKADFIPSIVISTVSLVSENKKSNFVNLKDQLSQISLSAFKCLNYLSIIDLKGFQFSIICNSWKDVLFPTLIAAGFDDEDNRFIMKEEINFKLLTDYVEDNFLKPLEKRKLDVCNPSLNYQVPLFKSCEKSFFEEVLVQFSC</sequence>
<dbReference type="AlphaFoldDB" id="A0AAD5UBG3"/>
<name>A0AAD5UBG3_9FUNG</name>
<feature type="region of interest" description="Disordered" evidence="2">
    <location>
        <begin position="295"/>
        <end position="319"/>
    </location>
</feature>
<evidence type="ECO:0000313" key="3">
    <source>
        <dbReference type="EMBL" id="KAJ3227410.1"/>
    </source>
</evidence>
<gene>
    <name evidence="3" type="ORF">HK099_002161</name>
</gene>
<evidence type="ECO:0008006" key="5">
    <source>
        <dbReference type="Google" id="ProtNLM"/>
    </source>
</evidence>
<feature type="compositionally biased region" description="Basic and acidic residues" evidence="2">
    <location>
        <begin position="301"/>
        <end position="311"/>
    </location>
</feature>
<keyword evidence="1" id="KW-0175">Coiled coil</keyword>
<accession>A0AAD5UBG3</accession>